<evidence type="ECO:0000313" key="1">
    <source>
        <dbReference type="EMBL" id="KAI3815916.1"/>
    </source>
</evidence>
<reference evidence="2" key="1">
    <citation type="journal article" date="2022" name="Mol. Ecol. Resour.">
        <title>The genomes of chicory, endive, great burdock and yacon provide insights into Asteraceae palaeo-polyploidization history and plant inulin production.</title>
        <authorList>
            <person name="Fan W."/>
            <person name="Wang S."/>
            <person name="Wang H."/>
            <person name="Wang A."/>
            <person name="Jiang F."/>
            <person name="Liu H."/>
            <person name="Zhao H."/>
            <person name="Xu D."/>
            <person name="Zhang Y."/>
        </authorList>
    </citation>
    <scope>NUCLEOTIDE SEQUENCE [LARGE SCALE GENOMIC DNA]</scope>
    <source>
        <strain evidence="2">cv. Yunnan</strain>
    </source>
</reference>
<keyword evidence="2" id="KW-1185">Reference proteome</keyword>
<gene>
    <name evidence="1" type="ORF">L1987_15599</name>
</gene>
<name>A0ACB9J719_9ASTR</name>
<dbReference type="Proteomes" id="UP001056120">
    <property type="component" value="Linkage Group LG05"/>
</dbReference>
<reference evidence="1 2" key="2">
    <citation type="journal article" date="2022" name="Mol. Ecol. Resour.">
        <title>The genomes of chicory, endive, great burdock and yacon provide insights into Asteraceae paleo-polyploidization history and plant inulin production.</title>
        <authorList>
            <person name="Fan W."/>
            <person name="Wang S."/>
            <person name="Wang H."/>
            <person name="Wang A."/>
            <person name="Jiang F."/>
            <person name="Liu H."/>
            <person name="Zhao H."/>
            <person name="Xu D."/>
            <person name="Zhang Y."/>
        </authorList>
    </citation>
    <scope>NUCLEOTIDE SEQUENCE [LARGE SCALE GENOMIC DNA]</scope>
    <source>
        <strain evidence="2">cv. Yunnan</strain>
        <tissue evidence="1">Leaves</tissue>
    </source>
</reference>
<dbReference type="EMBL" id="CM042022">
    <property type="protein sequence ID" value="KAI3815916.1"/>
    <property type="molecule type" value="Genomic_DNA"/>
</dbReference>
<sequence length="281" mass="30885">MKAVTLVSLPFSSSCLWILLVSSLCNVCFCNQNSDPVLCERLALTDLKNNLTDPANRLSSWVGKDYCSWSGVVCDNFTGHVHKIHLRGPDDERVEASKQMLGGTITPSLIKLLQLRYLDLSCNDFGLSLIPAFIGSFQNLIYLNISRSQFRGEIPHQLGNLSTLRVLDLHDNCLPNLASLDLSGYGFSGVNSGTDGGFHSMPSLRTLRLSLNTFVNSSSLLNGLSGLSNIRFLDVRDCHISSPVIGNLQNLSLMEYLDLSNNQIVEEIPKSLSSLCNFTIL</sequence>
<comment type="caution">
    <text evidence="1">The sequence shown here is derived from an EMBL/GenBank/DDBJ whole genome shotgun (WGS) entry which is preliminary data.</text>
</comment>
<protein>
    <submittedName>
        <fullName evidence="1">Uncharacterized protein</fullName>
    </submittedName>
</protein>
<evidence type="ECO:0000313" key="2">
    <source>
        <dbReference type="Proteomes" id="UP001056120"/>
    </source>
</evidence>
<organism evidence="1 2">
    <name type="scientific">Smallanthus sonchifolius</name>
    <dbReference type="NCBI Taxonomy" id="185202"/>
    <lineage>
        <taxon>Eukaryota</taxon>
        <taxon>Viridiplantae</taxon>
        <taxon>Streptophyta</taxon>
        <taxon>Embryophyta</taxon>
        <taxon>Tracheophyta</taxon>
        <taxon>Spermatophyta</taxon>
        <taxon>Magnoliopsida</taxon>
        <taxon>eudicotyledons</taxon>
        <taxon>Gunneridae</taxon>
        <taxon>Pentapetalae</taxon>
        <taxon>asterids</taxon>
        <taxon>campanulids</taxon>
        <taxon>Asterales</taxon>
        <taxon>Asteraceae</taxon>
        <taxon>Asteroideae</taxon>
        <taxon>Heliantheae alliance</taxon>
        <taxon>Millerieae</taxon>
        <taxon>Smallanthus</taxon>
    </lineage>
</organism>
<proteinExistence type="predicted"/>
<accession>A0ACB9J719</accession>